<feature type="compositionally biased region" description="Basic and acidic residues" evidence="1">
    <location>
        <begin position="540"/>
        <end position="550"/>
    </location>
</feature>
<dbReference type="Proteomes" id="UP000467840">
    <property type="component" value="Chromosome 15"/>
</dbReference>
<feature type="region of interest" description="Disordered" evidence="1">
    <location>
        <begin position="145"/>
        <end position="180"/>
    </location>
</feature>
<comment type="caution">
    <text evidence="2">The sequence shown here is derived from an EMBL/GenBank/DDBJ whole genome shotgun (WGS) entry which is preliminary data.</text>
</comment>
<reference evidence="2 3" key="1">
    <citation type="journal article" date="2020" name="Mol. Plant">
        <title>The Chromosome-Based Rubber Tree Genome Provides New Insights into Spurge Genome Evolution and Rubber Biosynthesis.</title>
        <authorList>
            <person name="Liu J."/>
            <person name="Shi C."/>
            <person name="Shi C.C."/>
            <person name="Li W."/>
            <person name="Zhang Q.J."/>
            <person name="Zhang Y."/>
            <person name="Li K."/>
            <person name="Lu H.F."/>
            <person name="Shi C."/>
            <person name="Zhu S.T."/>
            <person name="Xiao Z.Y."/>
            <person name="Nan H."/>
            <person name="Yue Y."/>
            <person name="Zhu X.G."/>
            <person name="Wu Y."/>
            <person name="Hong X.N."/>
            <person name="Fan G.Y."/>
            <person name="Tong Y."/>
            <person name="Zhang D."/>
            <person name="Mao C.L."/>
            <person name="Liu Y.L."/>
            <person name="Hao S.J."/>
            <person name="Liu W.Q."/>
            <person name="Lv M.Q."/>
            <person name="Zhang H.B."/>
            <person name="Liu Y."/>
            <person name="Hu-Tang G.R."/>
            <person name="Wang J.P."/>
            <person name="Wang J.H."/>
            <person name="Sun Y.H."/>
            <person name="Ni S.B."/>
            <person name="Chen W.B."/>
            <person name="Zhang X.C."/>
            <person name="Jiao Y.N."/>
            <person name="Eichler E.E."/>
            <person name="Li G.H."/>
            <person name="Liu X."/>
            <person name="Gao L.Z."/>
        </authorList>
    </citation>
    <scope>NUCLEOTIDE SEQUENCE [LARGE SCALE GENOMIC DNA]</scope>
    <source>
        <strain evidence="3">cv. GT1</strain>
        <tissue evidence="2">Leaf</tissue>
    </source>
</reference>
<evidence type="ECO:0000256" key="1">
    <source>
        <dbReference type="SAM" id="MobiDB-lite"/>
    </source>
</evidence>
<feature type="region of interest" description="Disordered" evidence="1">
    <location>
        <begin position="475"/>
        <end position="593"/>
    </location>
</feature>
<feature type="compositionally biased region" description="Basic residues" evidence="1">
    <location>
        <begin position="551"/>
        <end position="567"/>
    </location>
</feature>
<evidence type="ECO:0000313" key="3">
    <source>
        <dbReference type="Proteomes" id="UP000467840"/>
    </source>
</evidence>
<organism evidence="2 3">
    <name type="scientific">Hevea brasiliensis</name>
    <name type="common">Para rubber tree</name>
    <name type="synonym">Siphonia brasiliensis</name>
    <dbReference type="NCBI Taxonomy" id="3981"/>
    <lineage>
        <taxon>Eukaryota</taxon>
        <taxon>Viridiplantae</taxon>
        <taxon>Streptophyta</taxon>
        <taxon>Embryophyta</taxon>
        <taxon>Tracheophyta</taxon>
        <taxon>Spermatophyta</taxon>
        <taxon>Magnoliopsida</taxon>
        <taxon>eudicotyledons</taxon>
        <taxon>Gunneridae</taxon>
        <taxon>Pentapetalae</taxon>
        <taxon>rosids</taxon>
        <taxon>fabids</taxon>
        <taxon>Malpighiales</taxon>
        <taxon>Euphorbiaceae</taxon>
        <taxon>Crotonoideae</taxon>
        <taxon>Micrandreae</taxon>
        <taxon>Hevea</taxon>
    </lineage>
</organism>
<feature type="compositionally biased region" description="Basic and acidic residues" evidence="1">
    <location>
        <begin position="493"/>
        <end position="508"/>
    </location>
</feature>
<proteinExistence type="predicted"/>
<feature type="compositionally biased region" description="Basic and acidic residues" evidence="1">
    <location>
        <begin position="475"/>
        <end position="486"/>
    </location>
</feature>
<feature type="compositionally biased region" description="Low complexity" evidence="1">
    <location>
        <begin position="322"/>
        <end position="333"/>
    </location>
</feature>
<feature type="compositionally biased region" description="Low complexity" evidence="1">
    <location>
        <begin position="153"/>
        <end position="168"/>
    </location>
</feature>
<name>A0A6A6MN86_HEVBR</name>
<dbReference type="AlphaFoldDB" id="A0A6A6MN86"/>
<dbReference type="EMBL" id="JAAGAX010000005">
    <property type="protein sequence ID" value="KAF2313439.1"/>
    <property type="molecule type" value="Genomic_DNA"/>
</dbReference>
<gene>
    <name evidence="2" type="ORF">GH714_011011</name>
</gene>
<feature type="region of interest" description="Disordered" evidence="1">
    <location>
        <begin position="322"/>
        <end position="347"/>
    </location>
</feature>
<accession>A0A6A6MN86</accession>
<feature type="compositionally biased region" description="Polar residues" evidence="1">
    <location>
        <begin position="512"/>
        <end position="524"/>
    </location>
</feature>
<protein>
    <submittedName>
        <fullName evidence="2">Uncharacterized protein</fullName>
    </submittedName>
</protein>
<sequence>MAVNAYEKVVEIESKAEQKIEKASINWSSIIQQEIAKYMQNQNPAVNEASCVNFTGFAGKNPYNYSSSSNGKERGSWIVDSGASIHMSHDFTLFHNPTKLNGHSTVTLPDGTTNGNYDEQFGDGVTPLSFSEIESPPLTYFQPTSGQTLNLHDSPITSTTSPITNIDSHPSPSTNDPPLDLESTIVIPVRRSTRTTTRPSWLNDFVVDIENGNSSAAPLANTSNDPAGTISLSTIPHFISNPQYSHEYINFITNVSTIHEPIIISRDVVFYENCFSYSSGNYDEQLGDGITPLSFSETESPPLTYFQPTSGQTLNLHDSPITSTTSPITNIDSHPSPSTNDPPLDLESTTVIPVRRSTRTTTRPSWLNDFVADIENGNSSAAPLANTSNDPADLRDALATGAGSRIKSEERLPISIYNKRMNDASGPGLTPRPSPLHTSIRRVLSLGNNQQGSRKLNRTTLLPQTIMASVQIQKPAEETSLQEHHQASLAQTHTHDEHSKSQGQDKGHQMAKSLTQPCQSQTHGNQEHHRESSVMACPAKSEKKIKDKKEKKEKKEKKDKKEKKEKKEKKSEGKKKEKRGHKKKEDSSSSDSD</sequence>
<keyword evidence="3" id="KW-1185">Reference proteome</keyword>
<evidence type="ECO:0000313" key="2">
    <source>
        <dbReference type="EMBL" id="KAF2313439.1"/>
    </source>
</evidence>